<feature type="domain" description="Thioredoxin" evidence="5">
    <location>
        <begin position="228"/>
        <end position="365"/>
    </location>
</feature>
<reference evidence="7" key="1">
    <citation type="journal article" date="2019" name="Int. J. Syst. Evol. Microbiol.">
        <title>The Global Catalogue of Microorganisms (GCM) 10K type strain sequencing project: providing services to taxonomists for standard genome sequencing and annotation.</title>
        <authorList>
            <consortium name="The Broad Institute Genomics Platform"/>
            <consortium name="The Broad Institute Genome Sequencing Center for Infectious Disease"/>
            <person name="Wu L."/>
            <person name="Ma J."/>
        </authorList>
    </citation>
    <scope>NUCLEOTIDE SEQUENCE [LARGE SCALE GENOMIC DNA]</scope>
    <source>
        <strain evidence="7">CCUG 62221</strain>
    </source>
</reference>
<dbReference type="InterPro" id="IPR013766">
    <property type="entry name" value="Thioredoxin_domain"/>
</dbReference>
<dbReference type="PROSITE" id="PS51257">
    <property type="entry name" value="PROKAR_LIPOPROTEIN"/>
    <property type="match status" value="1"/>
</dbReference>
<dbReference type="Pfam" id="PF14289">
    <property type="entry name" value="DUF4369"/>
    <property type="match status" value="1"/>
</dbReference>
<dbReference type="CDD" id="cd02966">
    <property type="entry name" value="TlpA_like_family"/>
    <property type="match status" value="1"/>
</dbReference>
<dbReference type="InterPro" id="IPR000866">
    <property type="entry name" value="AhpC/TSA"/>
</dbReference>
<evidence type="ECO:0000256" key="4">
    <source>
        <dbReference type="ARBA" id="ARBA00023284"/>
    </source>
</evidence>
<keyword evidence="3" id="KW-1015">Disulfide bond</keyword>
<dbReference type="RefSeq" id="WP_386807988.1">
    <property type="nucleotide sequence ID" value="NZ_JBHTMV010000003.1"/>
</dbReference>
<proteinExistence type="predicted"/>
<dbReference type="Pfam" id="PF00578">
    <property type="entry name" value="AhpC-TSA"/>
    <property type="match status" value="1"/>
</dbReference>
<dbReference type="InterPro" id="IPR017937">
    <property type="entry name" value="Thioredoxin_CS"/>
</dbReference>
<comment type="subcellular location">
    <subcellularLocation>
        <location evidence="1">Cell envelope</location>
    </subcellularLocation>
</comment>
<accession>A0ABW3WKS8</accession>
<evidence type="ECO:0000256" key="1">
    <source>
        <dbReference type="ARBA" id="ARBA00004196"/>
    </source>
</evidence>
<sequence length="365" mass="41035">MRSIFICSALLIISCSTKEKPTTSISGTINGLAQSFILLSKVDNVQEKKTTVIDTLQVQENGTFQSKNLQAPAIYTLTFNNKKTMQLAIDKNQAVVIEGSHLDSLNVTGSKDSELLLAYETFRKESLNRLVYAVRKEISTLKKEQASEQKITELRALEIENYNKHLAELTVFIEEKMGTSIAIYPTSIRWNGENLASYKNIVANFKAAHPNIEITSKLEKRVELLQKTAVGSYVSSIEMPLKEGTIITLNSVKKTYTLVDFWASWCPPCRTESAMLNTLYNTYHSKGFEIYGISLDSKKQRWLDALEKDNRVWPNVSTVEGFKSAVAIEYGITALPTNFIINEEGKIIASNIHGEHLKAFIEDLF</sequence>
<gene>
    <name evidence="6" type="ORF">ACFQ5N_04160</name>
</gene>
<name>A0ABW3WKS8_9FLAO</name>
<dbReference type="InterPro" id="IPR050553">
    <property type="entry name" value="Thioredoxin_ResA/DsbE_sf"/>
</dbReference>
<evidence type="ECO:0000256" key="3">
    <source>
        <dbReference type="ARBA" id="ARBA00023157"/>
    </source>
</evidence>
<keyword evidence="7" id="KW-1185">Reference proteome</keyword>
<keyword evidence="4" id="KW-0676">Redox-active center</keyword>
<dbReference type="InterPro" id="IPR036249">
    <property type="entry name" value="Thioredoxin-like_sf"/>
</dbReference>
<evidence type="ECO:0000256" key="2">
    <source>
        <dbReference type="ARBA" id="ARBA00022748"/>
    </source>
</evidence>
<dbReference type="SUPFAM" id="SSF52833">
    <property type="entry name" value="Thioredoxin-like"/>
    <property type="match status" value="1"/>
</dbReference>
<dbReference type="PROSITE" id="PS51352">
    <property type="entry name" value="THIOREDOXIN_2"/>
    <property type="match status" value="1"/>
</dbReference>
<dbReference type="EMBL" id="JBHTMV010000003">
    <property type="protein sequence ID" value="MFD1293024.1"/>
    <property type="molecule type" value="Genomic_DNA"/>
</dbReference>
<dbReference type="PROSITE" id="PS00194">
    <property type="entry name" value="THIOREDOXIN_1"/>
    <property type="match status" value="1"/>
</dbReference>
<dbReference type="PANTHER" id="PTHR42852:SF6">
    <property type="entry name" value="THIOL:DISULFIDE INTERCHANGE PROTEIN DSBE"/>
    <property type="match status" value="1"/>
</dbReference>
<organism evidence="6 7">
    <name type="scientific">Lutibacter holmesii</name>
    <dbReference type="NCBI Taxonomy" id="1137985"/>
    <lineage>
        <taxon>Bacteria</taxon>
        <taxon>Pseudomonadati</taxon>
        <taxon>Bacteroidota</taxon>
        <taxon>Flavobacteriia</taxon>
        <taxon>Flavobacteriales</taxon>
        <taxon>Flavobacteriaceae</taxon>
        <taxon>Lutibacter</taxon>
    </lineage>
</organism>
<keyword evidence="2" id="KW-0201">Cytochrome c-type biogenesis</keyword>
<comment type="caution">
    <text evidence="6">The sequence shown here is derived from an EMBL/GenBank/DDBJ whole genome shotgun (WGS) entry which is preliminary data.</text>
</comment>
<dbReference type="Gene3D" id="3.40.30.10">
    <property type="entry name" value="Glutaredoxin"/>
    <property type="match status" value="1"/>
</dbReference>
<evidence type="ECO:0000259" key="5">
    <source>
        <dbReference type="PROSITE" id="PS51352"/>
    </source>
</evidence>
<dbReference type="PANTHER" id="PTHR42852">
    <property type="entry name" value="THIOL:DISULFIDE INTERCHANGE PROTEIN DSBE"/>
    <property type="match status" value="1"/>
</dbReference>
<evidence type="ECO:0000313" key="7">
    <source>
        <dbReference type="Proteomes" id="UP001597241"/>
    </source>
</evidence>
<dbReference type="InterPro" id="IPR025380">
    <property type="entry name" value="DUF4369"/>
</dbReference>
<evidence type="ECO:0000313" key="6">
    <source>
        <dbReference type="EMBL" id="MFD1293024.1"/>
    </source>
</evidence>
<protein>
    <submittedName>
        <fullName evidence="6">TlpA family protein disulfide reductase</fullName>
    </submittedName>
</protein>
<dbReference type="Proteomes" id="UP001597241">
    <property type="component" value="Unassembled WGS sequence"/>
</dbReference>